<dbReference type="GO" id="GO:0016020">
    <property type="term" value="C:membrane"/>
    <property type="evidence" value="ECO:0007669"/>
    <property type="project" value="UniProtKB-SubCell"/>
</dbReference>
<reference evidence="9 10" key="1">
    <citation type="submission" date="2024-06" db="EMBL/GenBank/DDBJ databases">
        <title>A chromosome level genome sequence of Diviner's sage (Salvia divinorum).</title>
        <authorList>
            <person name="Ford S.A."/>
            <person name="Ro D.-K."/>
            <person name="Ness R.W."/>
            <person name="Phillips M.A."/>
        </authorList>
    </citation>
    <scope>NUCLEOTIDE SEQUENCE [LARGE SCALE GENOMIC DNA]</scope>
    <source>
        <strain evidence="9">SAF-2024a</strain>
        <tissue evidence="9">Leaf</tissue>
    </source>
</reference>
<evidence type="ECO:0000256" key="3">
    <source>
        <dbReference type="ARBA" id="ARBA00010617"/>
    </source>
</evidence>
<gene>
    <name evidence="9" type="ORF">AAHA92_19564</name>
</gene>
<dbReference type="InterPro" id="IPR001128">
    <property type="entry name" value="Cyt_P450"/>
</dbReference>
<comment type="subcellular location">
    <subcellularLocation>
        <location evidence="2">Membrane</location>
        <topology evidence="2">Single-pass membrane protein</topology>
    </subcellularLocation>
</comment>
<accession>A0ABD1H5Q5</accession>
<evidence type="ECO:0000256" key="8">
    <source>
        <dbReference type="ARBA" id="ARBA00023033"/>
    </source>
</evidence>
<evidence type="ECO:0000256" key="2">
    <source>
        <dbReference type="ARBA" id="ARBA00004167"/>
    </source>
</evidence>
<dbReference type="SUPFAM" id="SSF48264">
    <property type="entry name" value="Cytochrome P450"/>
    <property type="match status" value="1"/>
</dbReference>
<evidence type="ECO:0000256" key="5">
    <source>
        <dbReference type="ARBA" id="ARBA00022723"/>
    </source>
</evidence>
<keyword evidence="8" id="KW-0503">Monooxygenase</keyword>
<comment type="caution">
    <text evidence="9">The sequence shown here is derived from an EMBL/GenBank/DDBJ whole genome shotgun (WGS) entry which is preliminary data.</text>
</comment>
<evidence type="ECO:0000256" key="7">
    <source>
        <dbReference type="ARBA" id="ARBA00023004"/>
    </source>
</evidence>
<comment type="cofactor">
    <cofactor evidence="1">
        <name>heme</name>
        <dbReference type="ChEBI" id="CHEBI:30413"/>
    </cofactor>
</comment>
<dbReference type="PANTHER" id="PTHR47944:SF4">
    <property type="entry name" value="OS09G0441700 PROTEIN"/>
    <property type="match status" value="1"/>
</dbReference>
<dbReference type="InterPro" id="IPR002401">
    <property type="entry name" value="Cyt_P450_E_grp-I"/>
</dbReference>
<dbReference type="AlphaFoldDB" id="A0ABD1H5Q5"/>
<evidence type="ECO:0000256" key="6">
    <source>
        <dbReference type="ARBA" id="ARBA00023002"/>
    </source>
</evidence>
<dbReference type="GO" id="GO:0016712">
    <property type="term" value="F:oxidoreductase activity, acting on paired donors, with incorporation or reduction of molecular oxygen, reduced flavin or flavoprotein as one donor, and incorporation of one atom of oxygen"/>
    <property type="evidence" value="ECO:0007669"/>
    <property type="project" value="UniProtKB-ARBA"/>
</dbReference>
<keyword evidence="7" id="KW-0408">Iron</keyword>
<evidence type="ECO:0000256" key="1">
    <source>
        <dbReference type="ARBA" id="ARBA00001971"/>
    </source>
</evidence>
<protein>
    <submittedName>
        <fullName evidence="9">Uncharacterized protein</fullName>
    </submittedName>
</protein>
<evidence type="ECO:0000313" key="9">
    <source>
        <dbReference type="EMBL" id="KAL1551764.1"/>
    </source>
</evidence>
<name>A0ABD1H5Q5_SALDI</name>
<comment type="similarity">
    <text evidence="3">Belongs to the cytochrome P450 family.</text>
</comment>
<evidence type="ECO:0000256" key="4">
    <source>
        <dbReference type="ARBA" id="ARBA00022617"/>
    </source>
</evidence>
<dbReference type="GO" id="GO:0046872">
    <property type="term" value="F:metal ion binding"/>
    <property type="evidence" value="ECO:0007669"/>
    <property type="project" value="UniProtKB-KW"/>
</dbReference>
<dbReference type="InterPro" id="IPR036396">
    <property type="entry name" value="Cyt_P450_sf"/>
</dbReference>
<dbReference type="GO" id="GO:0044550">
    <property type="term" value="P:secondary metabolite biosynthetic process"/>
    <property type="evidence" value="ECO:0007669"/>
    <property type="project" value="UniProtKB-ARBA"/>
</dbReference>
<evidence type="ECO:0000313" key="10">
    <source>
        <dbReference type="Proteomes" id="UP001567538"/>
    </source>
</evidence>
<dbReference type="EMBL" id="JBEAFC010000007">
    <property type="protein sequence ID" value="KAL1551764.1"/>
    <property type="molecule type" value="Genomic_DNA"/>
</dbReference>
<dbReference type="PANTHER" id="PTHR47944">
    <property type="entry name" value="CYTOCHROME P450 98A9"/>
    <property type="match status" value="1"/>
</dbReference>
<organism evidence="9 10">
    <name type="scientific">Salvia divinorum</name>
    <name type="common">Maria pastora</name>
    <name type="synonym">Diviner's sage</name>
    <dbReference type="NCBI Taxonomy" id="28513"/>
    <lineage>
        <taxon>Eukaryota</taxon>
        <taxon>Viridiplantae</taxon>
        <taxon>Streptophyta</taxon>
        <taxon>Embryophyta</taxon>
        <taxon>Tracheophyta</taxon>
        <taxon>Spermatophyta</taxon>
        <taxon>Magnoliopsida</taxon>
        <taxon>eudicotyledons</taxon>
        <taxon>Gunneridae</taxon>
        <taxon>Pentapetalae</taxon>
        <taxon>asterids</taxon>
        <taxon>lamiids</taxon>
        <taxon>Lamiales</taxon>
        <taxon>Lamiaceae</taxon>
        <taxon>Nepetoideae</taxon>
        <taxon>Mentheae</taxon>
        <taxon>Salviinae</taxon>
        <taxon>Salvia</taxon>
        <taxon>Salvia subgen. Calosphace</taxon>
    </lineage>
</organism>
<keyword evidence="6" id="KW-0560">Oxidoreductase</keyword>
<keyword evidence="4" id="KW-0349">Heme</keyword>
<sequence length="265" mass="29952">MLLKFGSFPVVVGSSVAAAKIFLKTMDLNFASRPKTSAGKYTTYNYSDITWSPYGPYWRQARKMCLMELFSARRLESYEYIRAEEMGSLVKEIFGLSGRPFLLKGSLSTVSLNVISRMVLGRRYLDGGGGVAAEEFKKMLDELFFIGGVLNIGDMIPYINFLDLQGYVKRMKALSKKFDRFLERVLNEHEARRRETTGYVSWDMVDVLLELAEDPTLEVKLERHGVKAFTQDLLAGGTESSAVTVEWAMSELLKRPEIFKKAIGG</sequence>
<dbReference type="Gene3D" id="1.10.630.10">
    <property type="entry name" value="Cytochrome P450"/>
    <property type="match status" value="1"/>
</dbReference>
<dbReference type="PRINTS" id="PR00463">
    <property type="entry name" value="EP450I"/>
</dbReference>
<keyword evidence="10" id="KW-1185">Reference proteome</keyword>
<dbReference type="GO" id="GO:0016114">
    <property type="term" value="P:terpenoid biosynthetic process"/>
    <property type="evidence" value="ECO:0007669"/>
    <property type="project" value="UniProtKB-ARBA"/>
</dbReference>
<dbReference type="Proteomes" id="UP001567538">
    <property type="component" value="Unassembled WGS sequence"/>
</dbReference>
<dbReference type="Pfam" id="PF00067">
    <property type="entry name" value="p450"/>
    <property type="match status" value="1"/>
</dbReference>
<keyword evidence="5" id="KW-0479">Metal-binding</keyword>
<proteinExistence type="inferred from homology"/>